<dbReference type="AlphaFoldDB" id="A0A841AND1"/>
<dbReference type="InterPro" id="IPR023346">
    <property type="entry name" value="Lysozyme-like_dom_sf"/>
</dbReference>
<keyword evidence="1" id="KW-1133">Transmembrane helix</keyword>
<keyword evidence="3" id="KW-1185">Reference proteome</keyword>
<sequence length="217" mass="22847">MDIQRRDFDVSVQPVGARNATRRTSTRSRKPLPFLAFAATMSFVLVAITDPTAAFAMTAQTDDQITIAPVEEVETQSVVAVGVDSTVARDAFEVIKYVPPVVVAPASSGAPAAGTPDPGSAQAIAHSMVLSRGWGESEYNCLVSLWKKESGWNVYAHNKGSGAYGIPQALPGSKMASAGADWATNAATQITWGLGYISGRYGTPCGAWGTSQAKGWY</sequence>
<evidence type="ECO:0000313" key="2">
    <source>
        <dbReference type="EMBL" id="MBB5843834.1"/>
    </source>
</evidence>
<dbReference type="SUPFAM" id="SSF53955">
    <property type="entry name" value="Lysozyme-like"/>
    <property type="match status" value="1"/>
</dbReference>
<protein>
    <recommendedName>
        <fullName evidence="4">Lytic transglycosylase domain-containing protein</fullName>
    </recommendedName>
</protein>
<feature type="transmembrane region" description="Helical" evidence="1">
    <location>
        <begin position="32"/>
        <end position="49"/>
    </location>
</feature>
<accession>A0A841AND1</accession>
<evidence type="ECO:0000256" key="1">
    <source>
        <dbReference type="SAM" id="Phobius"/>
    </source>
</evidence>
<comment type="caution">
    <text evidence="2">The sequence shown here is derived from an EMBL/GenBank/DDBJ whole genome shotgun (WGS) entry which is preliminary data.</text>
</comment>
<keyword evidence="1" id="KW-0472">Membrane</keyword>
<dbReference type="Proteomes" id="UP000536685">
    <property type="component" value="Unassembled WGS sequence"/>
</dbReference>
<reference evidence="2 3" key="1">
    <citation type="submission" date="2020-08" db="EMBL/GenBank/DDBJ databases">
        <title>Sequencing the genomes of 1000 actinobacteria strains.</title>
        <authorList>
            <person name="Klenk H.-P."/>
        </authorList>
    </citation>
    <scope>NUCLEOTIDE SEQUENCE [LARGE SCALE GENOMIC DNA]</scope>
    <source>
        <strain evidence="2 3">DSM 105784</strain>
    </source>
</reference>
<dbReference type="EMBL" id="JACHMJ010000001">
    <property type="protein sequence ID" value="MBB5843834.1"/>
    <property type="molecule type" value="Genomic_DNA"/>
</dbReference>
<evidence type="ECO:0008006" key="4">
    <source>
        <dbReference type="Google" id="ProtNLM"/>
    </source>
</evidence>
<name>A0A841AND1_9MICO</name>
<gene>
    <name evidence="2" type="ORF">HD599_002157</name>
</gene>
<keyword evidence="1" id="KW-0812">Transmembrane</keyword>
<dbReference type="RefSeq" id="WP_343062016.1">
    <property type="nucleotide sequence ID" value="NZ_JACHMJ010000001.1"/>
</dbReference>
<proteinExistence type="predicted"/>
<organism evidence="2 3">
    <name type="scientific">Conyzicola lurida</name>
    <dbReference type="NCBI Taxonomy" id="1172621"/>
    <lineage>
        <taxon>Bacteria</taxon>
        <taxon>Bacillati</taxon>
        <taxon>Actinomycetota</taxon>
        <taxon>Actinomycetes</taxon>
        <taxon>Micrococcales</taxon>
        <taxon>Microbacteriaceae</taxon>
        <taxon>Conyzicola</taxon>
    </lineage>
</organism>
<evidence type="ECO:0000313" key="3">
    <source>
        <dbReference type="Proteomes" id="UP000536685"/>
    </source>
</evidence>